<evidence type="ECO:0000256" key="5">
    <source>
        <dbReference type="ARBA" id="ARBA00022737"/>
    </source>
</evidence>
<evidence type="ECO:0000256" key="7">
    <source>
        <dbReference type="ARBA" id="ARBA00022786"/>
    </source>
</evidence>
<reference evidence="11 12" key="1">
    <citation type="submission" date="2023-08" db="EMBL/GenBank/DDBJ databases">
        <title>Black Yeasts Isolated from many extreme environments.</title>
        <authorList>
            <person name="Coleine C."/>
            <person name="Stajich J.E."/>
            <person name="Selbmann L."/>
        </authorList>
    </citation>
    <scope>NUCLEOTIDE SEQUENCE [LARGE SCALE GENOMIC DNA]</scope>
    <source>
        <strain evidence="11 12">CCFEE 5885</strain>
    </source>
</reference>
<evidence type="ECO:0000256" key="6">
    <source>
        <dbReference type="ARBA" id="ARBA00022771"/>
    </source>
</evidence>
<feature type="region of interest" description="Disordered" evidence="9">
    <location>
        <begin position="536"/>
        <end position="570"/>
    </location>
</feature>
<evidence type="ECO:0000256" key="9">
    <source>
        <dbReference type="SAM" id="MobiDB-lite"/>
    </source>
</evidence>
<feature type="compositionally biased region" description="Gly residues" evidence="9">
    <location>
        <begin position="536"/>
        <end position="551"/>
    </location>
</feature>
<keyword evidence="12" id="KW-1185">Reference proteome</keyword>
<accession>A0ABR0K546</accession>
<comment type="caution">
    <text evidence="11">The sequence shown here is derived from an EMBL/GenBank/DDBJ whole genome shotgun (WGS) entry which is preliminary data.</text>
</comment>
<keyword evidence="4" id="KW-0479">Metal-binding</keyword>
<evidence type="ECO:0000256" key="8">
    <source>
        <dbReference type="ARBA" id="ARBA00022833"/>
    </source>
</evidence>
<dbReference type="PANTHER" id="PTHR11685">
    <property type="entry name" value="RBR FAMILY RING FINGER AND IBR DOMAIN-CONTAINING"/>
    <property type="match status" value="1"/>
</dbReference>
<dbReference type="InterPro" id="IPR044066">
    <property type="entry name" value="TRIAD_supradom"/>
</dbReference>
<dbReference type="CDD" id="cd22584">
    <property type="entry name" value="Rcat_RBR_unk"/>
    <property type="match status" value="1"/>
</dbReference>
<evidence type="ECO:0000313" key="11">
    <source>
        <dbReference type="EMBL" id="KAK5087431.1"/>
    </source>
</evidence>
<feature type="region of interest" description="Disordered" evidence="9">
    <location>
        <begin position="469"/>
        <end position="517"/>
    </location>
</feature>
<evidence type="ECO:0000259" key="10">
    <source>
        <dbReference type="PROSITE" id="PS51873"/>
    </source>
</evidence>
<keyword evidence="7" id="KW-0833">Ubl conjugation pathway</keyword>
<dbReference type="InterPro" id="IPR031127">
    <property type="entry name" value="E3_UB_ligase_RBR"/>
</dbReference>
<dbReference type="PROSITE" id="PS51873">
    <property type="entry name" value="TRIAD"/>
    <property type="match status" value="1"/>
</dbReference>
<dbReference type="EMBL" id="JAVRRG010000090">
    <property type="protein sequence ID" value="KAK5087431.1"/>
    <property type="molecule type" value="Genomic_DNA"/>
</dbReference>
<evidence type="ECO:0000256" key="4">
    <source>
        <dbReference type="ARBA" id="ARBA00022723"/>
    </source>
</evidence>
<dbReference type="SMART" id="SM00647">
    <property type="entry name" value="IBR"/>
    <property type="match status" value="1"/>
</dbReference>
<dbReference type="EC" id="2.3.2.31" evidence="2"/>
<gene>
    <name evidence="11" type="ORF">LTR24_006700</name>
</gene>
<proteinExistence type="predicted"/>
<feature type="domain" description="RING-type" evidence="10">
    <location>
        <begin position="186"/>
        <end position="424"/>
    </location>
</feature>
<evidence type="ECO:0000313" key="12">
    <source>
        <dbReference type="Proteomes" id="UP001345013"/>
    </source>
</evidence>
<evidence type="ECO:0000256" key="1">
    <source>
        <dbReference type="ARBA" id="ARBA00001798"/>
    </source>
</evidence>
<keyword evidence="8" id="KW-0862">Zinc</keyword>
<organism evidence="11 12">
    <name type="scientific">Lithohypha guttulata</name>
    <dbReference type="NCBI Taxonomy" id="1690604"/>
    <lineage>
        <taxon>Eukaryota</taxon>
        <taxon>Fungi</taxon>
        <taxon>Dikarya</taxon>
        <taxon>Ascomycota</taxon>
        <taxon>Pezizomycotina</taxon>
        <taxon>Eurotiomycetes</taxon>
        <taxon>Chaetothyriomycetidae</taxon>
        <taxon>Chaetothyriales</taxon>
        <taxon>Trichomeriaceae</taxon>
        <taxon>Lithohypha</taxon>
    </lineage>
</organism>
<sequence length="570" mass="61254">MENEQPANEPLSSQQGSSGNEEGTIGVAADTVTGYSSSDSSSNDSSSSEEEASVPANSLPADAQAENASSTVVGEIEDLGAPQSEDNPDHEASQQGSEGTATFGGHNTDGHLQQDVEQMNVQERADFEFALALQNDSQANTDTNPEQEDQELTAQEIFDLEIAIALQNEEDRQEATHGVVDQDLPPETHECACGEAYDWREFPNLVWLECGHIRCPPCFNENVSVGLEARKNFPPRCCPGIPINIELYKAFLEPDVKQRYEAVKAEYTDIAPVYCATKSCSAYLPKATITPDFRWAVCSACTASSQSLNSASQLAGSASSSSGTESSPSPTSPTEVRTCTACLHVESDHDPTTPSTCPDRIERMDKDLFTKRGWKSCPSCREMIEKSNGCDHMQCDCGHEFCYQCGRSYTGGMPCNCHGGNAWVDEVDEEENDPDMQRQILEGIAGGNGDGQEPGEVQDAAAGWGVPFHNRDGDWDDGDEEEEEEVQLGDQTGEVPEADTTNPHDDVDGNANNNNAGHGLAHADFVPAGRGGFGRGRGNFRGRGDVLGWGRGRGRGRGRGWGPPFGPNGP</sequence>
<feature type="region of interest" description="Disordered" evidence="9">
    <location>
        <begin position="314"/>
        <end position="335"/>
    </location>
</feature>
<keyword evidence="3" id="KW-0808">Transferase</keyword>
<keyword evidence="6" id="KW-0863">Zinc-finger</keyword>
<feature type="compositionally biased region" description="Acidic residues" evidence="9">
    <location>
        <begin position="474"/>
        <end position="487"/>
    </location>
</feature>
<dbReference type="InterPro" id="IPR002867">
    <property type="entry name" value="IBR_dom"/>
</dbReference>
<dbReference type="Proteomes" id="UP001345013">
    <property type="component" value="Unassembled WGS sequence"/>
</dbReference>
<evidence type="ECO:0000256" key="3">
    <source>
        <dbReference type="ARBA" id="ARBA00022679"/>
    </source>
</evidence>
<evidence type="ECO:0000256" key="2">
    <source>
        <dbReference type="ARBA" id="ARBA00012251"/>
    </source>
</evidence>
<feature type="region of interest" description="Disordered" evidence="9">
    <location>
        <begin position="1"/>
        <end position="111"/>
    </location>
</feature>
<comment type="catalytic activity">
    <reaction evidence="1">
        <text>[E2 ubiquitin-conjugating enzyme]-S-ubiquitinyl-L-cysteine + [acceptor protein]-L-lysine = [E2 ubiquitin-conjugating enzyme]-L-cysteine + [acceptor protein]-N(6)-ubiquitinyl-L-lysine.</text>
        <dbReference type="EC" id="2.3.2.31"/>
    </reaction>
</comment>
<feature type="compositionally biased region" description="Low complexity" evidence="9">
    <location>
        <begin position="36"/>
        <end position="46"/>
    </location>
</feature>
<keyword evidence="5" id="KW-0677">Repeat</keyword>
<dbReference type="Pfam" id="PF01485">
    <property type="entry name" value="IBR"/>
    <property type="match status" value="1"/>
</dbReference>
<name>A0ABR0K546_9EURO</name>
<dbReference type="SUPFAM" id="SSF57850">
    <property type="entry name" value="RING/U-box"/>
    <property type="match status" value="1"/>
</dbReference>
<dbReference type="Gene3D" id="1.20.120.1750">
    <property type="match status" value="1"/>
</dbReference>
<protein>
    <recommendedName>
        <fullName evidence="2">RBR-type E3 ubiquitin transferase</fullName>
        <ecNumber evidence="2">2.3.2.31</ecNumber>
    </recommendedName>
</protein>